<evidence type="ECO:0000313" key="1">
    <source>
        <dbReference type="EMBL" id="ABN49250.1"/>
    </source>
</evidence>
<protein>
    <submittedName>
        <fullName evidence="1">IP05117p</fullName>
    </submittedName>
</protein>
<sequence>MLLHVYYFEPRRRALFTEIQAIRPQRVACSVRLTGCGLRCIKDTYPPQSPCLPLTACLAVFSFWQQLVLIKVFLLLLHGRQRYQYCTRIPTTQPTGPKELLLPTPGGVDGSGVTHNHSFTNVRGACRANFPSRCCGLSAMYAIGSRESKRTSASDETDHWLYSRLELVEV</sequence>
<dbReference type="EMBL" id="BT030111">
    <property type="protein sequence ID" value="ABN49250.1"/>
    <property type="molecule type" value="mRNA"/>
</dbReference>
<name>A2VEE2_DROME</name>
<accession>A2VEE2</accession>
<proteinExistence type="evidence at transcript level"/>
<organism evidence="1">
    <name type="scientific">Drosophila melanogaster</name>
    <name type="common">Fruit fly</name>
    <dbReference type="NCBI Taxonomy" id="7227"/>
    <lineage>
        <taxon>Eukaryota</taxon>
        <taxon>Metazoa</taxon>
        <taxon>Ecdysozoa</taxon>
        <taxon>Arthropoda</taxon>
        <taxon>Hexapoda</taxon>
        <taxon>Insecta</taxon>
        <taxon>Pterygota</taxon>
        <taxon>Neoptera</taxon>
        <taxon>Endopterygota</taxon>
        <taxon>Diptera</taxon>
        <taxon>Brachycera</taxon>
        <taxon>Muscomorpha</taxon>
        <taxon>Ephydroidea</taxon>
        <taxon>Drosophilidae</taxon>
        <taxon>Drosophila</taxon>
        <taxon>Sophophora</taxon>
    </lineage>
</organism>
<reference evidence="1" key="1">
    <citation type="submission" date="2007-02" db="EMBL/GenBank/DDBJ databases">
        <authorList>
            <person name="Stapleton M."/>
            <person name="Carlson J."/>
            <person name="Frise E."/>
            <person name="Kapadia B."/>
            <person name="Park S."/>
            <person name="Wan K."/>
            <person name="Yu C."/>
            <person name="Celniker S."/>
        </authorList>
    </citation>
    <scope>NUCLEOTIDE SEQUENCE</scope>
</reference>
<dbReference type="AlphaFoldDB" id="A2VEE2"/>